<dbReference type="Gene3D" id="2.10.25.10">
    <property type="entry name" value="Laminin"/>
    <property type="match status" value="1"/>
</dbReference>
<gene>
    <name evidence="3" type="ORF">SNAT2548_LOCUS24500</name>
</gene>
<comment type="caution">
    <text evidence="3">The sequence shown here is derived from an EMBL/GenBank/DDBJ whole genome shotgun (WGS) entry which is preliminary data.</text>
</comment>
<feature type="domain" description="EGF-like" evidence="2">
    <location>
        <begin position="170"/>
        <end position="205"/>
    </location>
</feature>
<keyword evidence="4" id="KW-1185">Reference proteome</keyword>
<keyword evidence="1" id="KW-0245">EGF-like domain</keyword>
<dbReference type="SUPFAM" id="SSF57196">
    <property type="entry name" value="EGF/Laminin"/>
    <property type="match status" value="1"/>
</dbReference>
<reference evidence="3" key="1">
    <citation type="submission" date="2021-02" db="EMBL/GenBank/DDBJ databases">
        <authorList>
            <person name="Dougan E. K."/>
            <person name="Rhodes N."/>
            <person name="Thang M."/>
            <person name="Chan C."/>
        </authorList>
    </citation>
    <scope>NUCLEOTIDE SEQUENCE</scope>
</reference>
<evidence type="ECO:0000259" key="2">
    <source>
        <dbReference type="PROSITE" id="PS50026"/>
    </source>
</evidence>
<sequence length="1778" mass="195854">MQGATASHLFDDTMMYWYLKRNVFQSLSDFFEHKVALYMRFDRDQLRQLKSCQLQVGLINEAAFNLVKDAVKEDRRLFASFPFMKSNPFCWQPDNWNAITHRFSPQSDASVTANLVTMQATMRLDELLNLIFDTEWTVPQEPFATVVNLKLRTKLDDECDAHEDLRATCSACSQTPCRNGGNCTDMPGFTYQCSCADGFFGEDCSETDPFSSPRRLEASDDFACNATQAEPEYPEGKFWCKCRNGTEVAIRPSLISVIKSWGIFFNYVPNFNNSYSEITCADASMTVKTPSSQNAFTTSLRTATAPNASQNVLYIEQKNWGSGFARSTPFYLMLSGLAGIERVLVSDIQVPDSNSTDPFTLEVLRGLDSGYRLKFDLEDPGDPPAAPSTKWICHARLYNDGRQCDCRCGMPDPDCFYPNLPVRNCGRGEVCSRMGRCTTPEASSGLSDATEIYLSEPCTQLFLPGSTDLAGFMGTEDEYRNVSGGGCPTCPFEPGNLYGGSASLSEQCDDNGQCFQEYMCRYKAEGFIDARLVKKLDDYLEGAGELFDTTQRGFYTLQGGAANASNAYRVVVVKLGSRSPFPHGLEVAEYKLDINQDCGNVACGNKEIIEVVKAGAPDRSNRQVLMVRALAPSGFQKQHFSYGNVISALSESSTDVIVQLDKEKYHFPISGPYEAQLDAIGIKFQQSSPTQSKKIQRLLLETPLELSVGFHTSIVQDVPPGLNPDGDLHPKAAFDNAVTIASHIWYGTTVDSTMLDMYSWEWPTVDVMGLGAIQESSSLAFVFNTSLFADEDRGNGCSEAYLENASTMKWVKVDSDYDGVADTWQGLFGSEVTSANLCDGIHDGHAVVTDQGITEALAAAKEQNLSVNLLLRDVTGTQVLNFEIRQVVNAWKYRSPVWWPDDPDSCWEVNDNMLASDDCSCKDDCRCMPGCSEEDCSTDNVSLRSYTCAYMGVAANMTSRIQVKGSLRWLPEDWLCPGSAVATASYFGDGICDCGCARYDPDCAGIAGNPQAFAEELDAGNITVRNYCADEAIILGSDGWNTLVTSSGCQGFFFLQLNDSSTHPTRWLPRGTCQREEEVVLTLDFIATCAFDDMLELKPDPSANNPLLLAEDLTKLANCADADASAKCSWSSASEAKYHCSLSASCQAVYCESEECYAASAANLSAWKEPPSKDENSTKAEKSHMVWFKSDTSCHTAPPSWLVASDLQSCTDACEARDEVCDEIALNLIDTENEMQFLAGAVANLSCSSYANYSFTNGPGICTNNSCCGDECYGLCVFGHTGSKRSCGTSEADHAGLLRVCPCRRPSQVQETSVNSTKLSAHVPETPFFEEARPLLANEGLEISVLQATLAGQIPLHSDQSRYSQYVNIRNSSWPYSDNSSNWTTEWTSEQVGLRVLSLDVSLDVNSTALTSNWHMTWRYALQTGIVSAACPPRLLLTNCSFVPAYVFVNGNFADVIYFWAVANSSTELDSWVASDDVVGRTDTCFGCKNMTGAITLNNTGSNEVSIVFEEYDLPTAPILSIQQLSFLPTCQVAVQDVSRYRFCKPSDATPTWDKSKIRQTSLYHWQREKLEVLAFAGPVRMRHDRGTVVETVVMSANITDANPLDFRDPDFFDLEKFGIQNESDGSRLLAWTDGLTPGMVSSLQDPLDLEAKGSTEDLRTISSFHAQRPGSAMEVLARLAAEDHVPPEVTHAEVIDGKGEVRLVFTEWVKKAKRAMLASLRVIPVENRRQTDQCFVASSKLQQAWLHGACANFVVEVDLARGKVFVEDSCAYKRMPT</sequence>
<dbReference type="EMBL" id="CAJNDS010002359">
    <property type="protein sequence ID" value="CAE7448576.1"/>
    <property type="molecule type" value="Genomic_DNA"/>
</dbReference>
<evidence type="ECO:0000313" key="4">
    <source>
        <dbReference type="Proteomes" id="UP000604046"/>
    </source>
</evidence>
<dbReference type="PROSITE" id="PS50026">
    <property type="entry name" value="EGF_3"/>
    <property type="match status" value="1"/>
</dbReference>
<evidence type="ECO:0000313" key="3">
    <source>
        <dbReference type="EMBL" id="CAE7448576.1"/>
    </source>
</evidence>
<accession>A0A812RPC7</accession>
<proteinExistence type="predicted"/>
<feature type="disulfide bond" evidence="1">
    <location>
        <begin position="195"/>
        <end position="204"/>
    </location>
</feature>
<keyword evidence="1" id="KW-1015">Disulfide bond</keyword>
<dbReference type="Proteomes" id="UP000604046">
    <property type="component" value="Unassembled WGS sequence"/>
</dbReference>
<dbReference type="PROSITE" id="PS00022">
    <property type="entry name" value="EGF_1"/>
    <property type="match status" value="1"/>
</dbReference>
<dbReference type="OrthoDB" id="10255648at2759"/>
<dbReference type="PROSITE" id="PS01186">
    <property type="entry name" value="EGF_2"/>
    <property type="match status" value="1"/>
</dbReference>
<organism evidence="3 4">
    <name type="scientific">Symbiodinium natans</name>
    <dbReference type="NCBI Taxonomy" id="878477"/>
    <lineage>
        <taxon>Eukaryota</taxon>
        <taxon>Sar</taxon>
        <taxon>Alveolata</taxon>
        <taxon>Dinophyceae</taxon>
        <taxon>Suessiales</taxon>
        <taxon>Symbiodiniaceae</taxon>
        <taxon>Symbiodinium</taxon>
    </lineage>
</organism>
<comment type="caution">
    <text evidence="1">Lacks conserved residue(s) required for the propagation of feature annotation.</text>
</comment>
<protein>
    <recommendedName>
        <fullName evidence="2">EGF-like domain-containing protein</fullName>
    </recommendedName>
</protein>
<evidence type="ECO:0000256" key="1">
    <source>
        <dbReference type="PROSITE-ProRule" id="PRU00076"/>
    </source>
</evidence>
<name>A0A812RPC7_9DINO</name>
<dbReference type="SMART" id="SM00181">
    <property type="entry name" value="EGF"/>
    <property type="match status" value="1"/>
</dbReference>
<dbReference type="InterPro" id="IPR000742">
    <property type="entry name" value="EGF"/>
</dbReference>